<dbReference type="InterPro" id="IPR051686">
    <property type="entry name" value="Lipoprotein_DolP"/>
</dbReference>
<dbReference type="Pfam" id="PF04972">
    <property type="entry name" value="BON"/>
    <property type="match status" value="1"/>
</dbReference>
<dbReference type="AlphaFoldDB" id="A0A0F9V2U6"/>
<proteinExistence type="predicted"/>
<sequence length="143" mass="15472">MHSINRTALLALSISFASLLPLAAHADGSDSKSRPMPTEQRKDQSQPFDDDRVLTATLQSRLQWDGNTDGISIRVAAQDGVVNLSGNVLHTNDKRIAIATARNTPGVRAINASELKVGRTSTLDEARWITTSVVTDRGPTLRL</sequence>
<name>A0A0F9V2U6_9ZZZZ</name>
<feature type="region of interest" description="Disordered" evidence="1">
    <location>
        <begin position="26"/>
        <end position="51"/>
    </location>
</feature>
<feature type="compositionally biased region" description="Basic and acidic residues" evidence="1">
    <location>
        <begin position="27"/>
        <end position="51"/>
    </location>
</feature>
<dbReference type="SMART" id="SM00749">
    <property type="entry name" value="BON"/>
    <property type="match status" value="1"/>
</dbReference>
<feature type="domain" description="BON" evidence="2">
    <location>
        <begin position="50"/>
        <end position="119"/>
    </location>
</feature>
<dbReference type="PANTHER" id="PTHR34606">
    <property type="entry name" value="BON DOMAIN-CONTAINING PROTEIN"/>
    <property type="match status" value="1"/>
</dbReference>
<dbReference type="PANTHER" id="PTHR34606:SF15">
    <property type="entry name" value="BON DOMAIN-CONTAINING PROTEIN"/>
    <property type="match status" value="1"/>
</dbReference>
<evidence type="ECO:0000256" key="1">
    <source>
        <dbReference type="SAM" id="MobiDB-lite"/>
    </source>
</evidence>
<dbReference type="Gene3D" id="3.30.1340.30">
    <property type="match status" value="1"/>
</dbReference>
<evidence type="ECO:0000259" key="2">
    <source>
        <dbReference type="PROSITE" id="PS50914"/>
    </source>
</evidence>
<accession>A0A0F9V2U6</accession>
<dbReference type="EMBL" id="LAZR01000046">
    <property type="protein sequence ID" value="KKN99590.1"/>
    <property type="molecule type" value="Genomic_DNA"/>
</dbReference>
<dbReference type="PROSITE" id="PS50914">
    <property type="entry name" value="BON"/>
    <property type="match status" value="1"/>
</dbReference>
<organism evidence="3">
    <name type="scientific">marine sediment metagenome</name>
    <dbReference type="NCBI Taxonomy" id="412755"/>
    <lineage>
        <taxon>unclassified sequences</taxon>
        <taxon>metagenomes</taxon>
        <taxon>ecological metagenomes</taxon>
    </lineage>
</organism>
<reference evidence="3" key="1">
    <citation type="journal article" date="2015" name="Nature">
        <title>Complex archaea that bridge the gap between prokaryotes and eukaryotes.</title>
        <authorList>
            <person name="Spang A."/>
            <person name="Saw J.H."/>
            <person name="Jorgensen S.L."/>
            <person name="Zaremba-Niedzwiedzka K."/>
            <person name="Martijn J."/>
            <person name="Lind A.E."/>
            <person name="van Eijk R."/>
            <person name="Schleper C."/>
            <person name="Guy L."/>
            <person name="Ettema T.J."/>
        </authorList>
    </citation>
    <scope>NUCLEOTIDE SEQUENCE</scope>
</reference>
<dbReference type="InterPro" id="IPR007055">
    <property type="entry name" value="BON_dom"/>
</dbReference>
<evidence type="ECO:0000313" key="3">
    <source>
        <dbReference type="EMBL" id="KKN99590.1"/>
    </source>
</evidence>
<dbReference type="InterPro" id="IPR014004">
    <property type="entry name" value="Transpt-assoc_nodulatn_dom_bac"/>
</dbReference>
<protein>
    <recommendedName>
        <fullName evidence="2">BON domain-containing protein</fullName>
    </recommendedName>
</protein>
<gene>
    <name evidence="3" type="ORF">LCGC14_0136810</name>
</gene>
<comment type="caution">
    <text evidence="3">The sequence shown here is derived from an EMBL/GenBank/DDBJ whole genome shotgun (WGS) entry which is preliminary data.</text>
</comment>